<evidence type="ECO:0000313" key="1">
    <source>
        <dbReference type="EMBL" id="OGG01565.1"/>
    </source>
</evidence>
<dbReference type="EMBL" id="MFJD01000014">
    <property type="protein sequence ID" value="OGG01565.1"/>
    <property type="molecule type" value="Genomic_DNA"/>
</dbReference>
<dbReference type="Proteomes" id="UP000178448">
    <property type="component" value="Unassembled WGS sequence"/>
</dbReference>
<accession>A0A1F5YN34</accession>
<dbReference type="STRING" id="1798374.A2Z33_00075"/>
<reference evidence="1 2" key="1">
    <citation type="journal article" date="2016" name="Nat. Commun.">
        <title>Thousands of microbial genomes shed light on interconnected biogeochemical processes in an aquifer system.</title>
        <authorList>
            <person name="Anantharaman K."/>
            <person name="Brown C.T."/>
            <person name="Hug L.A."/>
            <person name="Sharon I."/>
            <person name="Castelle C.J."/>
            <person name="Probst A.J."/>
            <person name="Thomas B.C."/>
            <person name="Singh A."/>
            <person name="Wilkins M.J."/>
            <person name="Karaoz U."/>
            <person name="Brodie E.L."/>
            <person name="Williams K.H."/>
            <person name="Hubbard S.S."/>
            <person name="Banfield J.F."/>
        </authorList>
    </citation>
    <scope>NUCLEOTIDE SEQUENCE [LARGE SCALE GENOMIC DNA]</scope>
</reference>
<organism evidence="1 2">
    <name type="scientific">Candidatus Gottesmanbacteria bacterium RBG_16_52_11</name>
    <dbReference type="NCBI Taxonomy" id="1798374"/>
    <lineage>
        <taxon>Bacteria</taxon>
        <taxon>Candidatus Gottesmaniibacteriota</taxon>
    </lineage>
</organism>
<name>A0A1F5YN34_9BACT</name>
<comment type="caution">
    <text evidence="1">The sequence shown here is derived from an EMBL/GenBank/DDBJ whole genome shotgun (WGS) entry which is preliminary data.</text>
</comment>
<gene>
    <name evidence="1" type="ORF">A2Z33_00075</name>
</gene>
<evidence type="ECO:0000313" key="2">
    <source>
        <dbReference type="Proteomes" id="UP000178448"/>
    </source>
</evidence>
<protein>
    <submittedName>
        <fullName evidence="1">Uncharacterized protein</fullName>
    </submittedName>
</protein>
<sequence>MFKERIAETVHRHTPTGRYEEYRSAHDLILDGAQGLEQYLLETQLDQDARAYARRKVTRDFAVAAGSVGILGYGVKRFYDSGFDTQSTIGLIGQDVCKVKNWPAGIIRSGLHTIGHDFGAGLTDGIAEKMDPLIDNIKGLAPQIGQIESAATQVNMAVTELNDLAGRLPEIQTEIGAIGAEVKSTVKSVQPVLKTANAALENARVITVQASAMVEKLPAARQDVETAVGAIISIPATYQQFLERLSTLFWSVDHALMTAKETVEDLPAVKSVLEAINTSLESFRKQIPELDNFTERTTGRIIQTADHVGPVARAFERVMRLVRKV</sequence>
<proteinExistence type="predicted"/>
<dbReference type="AlphaFoldDB" id="A0A1F5YN34"/>
<dbReference type="SUPFAM" id="SSF58104">
    <property type="entry name" value="Methyl-accepting chemotaxis protein (MCP) signaling domain"/>
    <property type="match status" value="1"/>
</dbReference>